<dbReference type="Proteomes" id="UP000006732">
    <property type="component" value="Chromosome"/>
</dbReference>
<reference evidence="7 8" key="1">
    <citation type="submission" date="2006-10" db="EMBL/GenBank/DDBJ databases">
        <title>Complete sequence of chromosome of Pelobacter propionicus DSM 2379.</title>
        <authorList>
            <consortium name="US DOE Joint Genome Institute"/>
            <person name="Copeland A."/>
            <person name="Lucas S."/>
            <person name="Lapidus A."/>
            <person name="Barry K."/>
            <person name="Detter J.C."/>
            <person name="Glavina del Rio T."/>
            <person name="Hammon N."/>
            <person name="Israni S."/>
            <person name="Dalin E."/>
            <person name="Tice H."/>
            <person name="Pitluck S."/>
            <person name="Saunders E."/>
            <person name="Brettin T."/>
            <person name="Bruce D."/>
            <person name="Han C."/>
            <person name="Tapia R."/>
            <person name="Schmutz J."/>
            <person name="Larimer F."/>
            <person name="Land M."/>
            <person name="Hauser L."/>
            <person name="Kyrpides N."/>
            <person name="Kim E."/>
            <person name="Lovley D."/>
            <person name="Richardson P."/>
        </authorList>
    </citation>
    <scope>NUCLEOTIDE SEQUENCE [LARGE SCALE GENOMIC DNA]</scope>
    <source>
        <strain evidence="8">DSM 2379 / NBRC 103807 / OttBd1</strain>
    </source>
</reference>
<dbReference type="InterPro" id="IPR036551">
    <property type="entry name" value="Flavin_trans-like"/>
</dbReference>
<feature type="binding site" evidence="5">
    <location>
        <position position="183"/>
    </location>
    <ligand>
        <name>dimethylallyl phosphate</name>
        <dbReference type="ChEBI" id="CHEBI:88052"/>
    </ligand>
</feature>
<dbReference type="eggNOG" id="COG0163">
    <property type="taxonomic scope" value="Bacteria"/>
</dbReference>
<feature type="domain" description="Flavoprotein" evidence="6">
    <location>
        <begin position="5"/>
        <end position="187"/>
    </location>
</feature>
<feature type="binding site" evidence="5">
    <location>
        <begin position="102"/>
        <end position="105"/>
    </location>
    <ligand>
        <name>FMN</name>
        <dbReference type="ChEBI" id="CHEBI:58210"/>
    </ligand>
</feature>
<evidence type="ECO:0000256" key="4">
    <source>
        <dbReference type="ARBA" id="ARBA00022679"/>
    </source>
</evidence>
<feature type="binding site" evidence="5">
    <location>
        <position position="167"/>
    </location>
    <ligand>
        <name>dimethylallyl phosphate</name>
        <dbReference type="ChEBI" id="CHEBI:88052"/>
    </ligand>
</feature>
<keyword evidence="1 5" id="KW-0637">Prenyltransferase</keyword>
<evidence type="ECO:0000313" key="7">
    <source>
        <dbReference type="EMBL" id="ABK97923.1"/>
    </source>
</evidence>
<evidence type="ECO:0000256" key="1">
    <source>
        <dbReference type="ARBA" id="ARBA00022602"/>
    </source>
</evidence>
<keyword evidence="2 5" id="KW-0285">Flavoprotein</keyword>
<name>A1AKQ3_PELPD</name>
<keyword evidence="8" id="KW-1185">Reference proteome</keyword>
<accession>A1AKQ3</accession>
<keyword evidence="4 5" id="KW-0808">Transferase</keyword>
<evidence type="ECO:0000259" key="6">
    <source>
        <dbReference type="Pfam" id="PF02441"/>
    </source>
</evidence>
<feature type="binding site" evidence="5">
    <location>
        <position position="137"/>
    </location>
    <ligand>
        <name>FMN</name>
        <dbReference type="ChEBI" id="CHEBI:58210"/>
    </ligand>
</feature>
<gene>
    <name evidence="5" type="primary">ubiX</name>
    <name evidence="7" type="ordered locus">Ppro_0289</name>
</gene>
<dbReference type="SUPFAM" id="SSF52507">
    <property type="entry name" value="Homo-oligomeric flavin-containing Cys decarboxylases, HFCD"/>
    <property type="match status" value="1"/>
</dbReference>
<dbReference type="InterPro" id="IPR004507">
    <property type="entry name" value="UbiX-like"/>
</dbReference>
<dbReference type="HAMAP" id="MF_01984">
    <property type="entry name" value="ubiX_pad"/>
    <property type="match status" value="1"/>
</dbReference>
<dbReference type="KEGG" id="ppd:Ppro_0289"/>
<dbReference type="NCBIfam" id="TIGR00421">
    <property type="entry name" value="ubiX_pad"/>
    <property type="match status" value="1"/>
</dbReference>
<dbReference type="EC" id="2.5.1.129" evidence="5"/>
<dbReference type="Pfam" id="PF02441">
    <property type="entry name" value="Flavoprotein"/>
    <property type="match status" value="1"/>
</dbReference>
<dbReference type="EMBL" id="CP000482">
    <property type="protein sequence ID" value="ABK97923.1"/>
    <property type="molecule type" value="Genomic_DNA"/>
</dbReference>
<dbReference type="OrthoDB" id="9781577at2"/>
<evidence type="ECO:0000256" key="2">
    <source>
        <dbReference type="ARBA" id="ARBA00022630"/>
    </source>
</evidence>
<dbReference type="GO" id="GO:0016829">
    <property type="term" value="F:lyase activity"/>
    <property type="evidence" value="ECO:0007669"/>
    <property type="project" value="UniProtKB-KW"/>
</dbReference>
<dbReference type="InterPro" id="IPR003382">
    <property type="entry name" value="Flavoprotein"/>
</dbReference>
<organism evidence="7 8">
    <name type="scientific">Pelobacter propionicus (strain DSM 2379 / NBRC 103807 / OttBd1)</name>
    <dbReference type="NCBI Taxonomy" id="338966"/>
    <lineage>
        <taxon>Bacteria</taxon>
        <taxon>Pseudomonadati</taxon>
        <taxon>Thermodesulfobacteriota</taxon>
        <taxon>Desulfuromonadia</taxon>
        <taxon>Desulfuromonadales</taxon>
        <taxon>Desulfuromonadaceae</taxon>
        <taxon>Pelobacter</taxon>
    </lineage>
</organism>
<comment type="similarity">
    <text evidence="5">Belongs to the UbiX/PAD1 family.</text>
</comment>
<evidence type="ECO:0000256" key="3">
    <source>
        <dbReference type="ARBA" id="ARBA00022643"/>
    </source>
</evidence>
<evidence type="ECO:0000313" key="8">
    <source>
        <dbReference type="Proteomes" id="UP000006732"/>
    </source>
</evidence>
<dbReference type="HOGENOM" id="CLU_074522_0_1_7"/>
<proteinExistence type="inferred from homology"/>
<feature type="binding site" evidence="5">
    <location>
        <position position="38"/>
    </location>
    <ligand>
        <name>FMN</name>
        <dbReference type="ChEBI" id="CHEBI:58210"/>
    </ligand>
</feature>
<dbReference type="GO" id="GO:0106141">
    <property type="term" value="F:flavin prenyltransferase activity"/>
    <property type="evidence" value="ECO:0007669"/>
    <property type="project" value="UniProtKB-EC"/>
</dbReference>
<comment type="function">
    <text evidence="5">Flavin prenyltransferase that catalyzes the synthesis of the prenylated FMN cofactor (prenyl-FMN) for 4-hydroxy-3-polyprenylbenzoic acid decarboxylase UbiD. The prenyltransferase is metal-independent and links a dimethylallyl moiety from dimethylallyl monophosphate (DMAP) to the flavin N5 and C6 atoms of FMN.</text>
</comment>
<feature type="binding site" evidence="5">
    <location>
        <begin position="12"/>
        <end position="14"/>
    </location>
    <ligand>
        <name>FMN</name>
        <dbReference type="ChEBI" id="CHEBI:58210"/>
    </ligand>
</feature>
<sequence>MKRQRILLALSGASGAIYGLRLARELARRDVELTLTATPSGRLVCREETGLDLSGDPVEAGIRLAGHLGLKTAIRVVAPDDLFFASASGSAAPDAMIVCPCSMGTLGRIAAGISANLIERSADVMLKEHRPLLLAPRETPLSEIHLENMLRLARAGARIIPAMPAFYHQPRTLDDMIDFVVGKILDQAGFENSLYRRWSD</sequence>
<dbReference type="RefSeq" id="WP_011734237.1">
    <property type="nucleotide sequence ID" value="NC_008609.1"/>
</dbReference>
<protein>
    <recommendedName>
        <fullName evidence="5">Flavin prenyltransferase UbiX</fullName>
        <ecNumber evidence="5">2.5.1.129</ecNumber>
    </recommendedName>
</protein>
<keyword evidence="3 5" id="KW-0288">FMN</keyword>
<keyword evidence="7" id="KW-0456">Lyase</keyword>
<comment type="caution">
    <text evidence="5">Lacks conserved residue(s) required for the propagation of feature annotation.</text>
</comment>
<dbReference type="AlphaFoldDB" id="A1AKQ3"/>
<comment type="catalytic activity">
    <reaction evidence="5">
        <text>dimethylallyl phosphate + FMNH2 = prenylated FMNH2 + phosphate</text>
        <dbReference type="Rhea" id="RHEA:37743"/>
        <dbReference type="ChEBI" id="CHEBI:43474"/>
        <dbReference type="ChEBI" id="CHEBI:57618"/>
        <dbReference type="ChEBI" id="CHEBI:87467"/>
        <dbReference type="ChEBI" id="CHEBI:88052"/>
        <dbReference type="EC" id="2.5.1.129"/>
    </reaction>
</comment>
<evidence type="ECO:0000256" key="5">
    <source>
        <dbReference type="HAMAP-Rule" id="MF_01984"/>
    </source>
</evidence>
<dbReference type="STRING" id="338966.Ppro_0289"/>
<dbReference type="Gene3D" id="3.40.50.1950">
    <property type="entry name" value="Flavin prenyltransferase-like"/>
    <property type="match status" value="1"/>
</dbReference>